<evidence type="ECO:0000256" key="1">
    <source>
        <dbReference type="SAM" id="Phobius"/>
    </source>
</evidence>
<dbReference type="Proteomes" id="UP001382455">
    <property type="component" value="Unassembled WGS sequence"/>
</dbReference>
<keyword evidence="3" id="KW-1185">Reference proteome</keyword>
<sequence>MARSNSQMQFDVSYVSRIMRKIHIFSAMPVLVLMVFFAITGIYLNHPDWKGGDVEKQQQTIALPKSLTDLPDWPTHYASHSLTLLHWLDVEHGVSGVDFEIDWDELDSLVILNLSGPNGSTLIEAFIEEGQAHVDTRRLSLIDMLNNVHRAKHVSGLWRVLSDISAICMVLFSISGFWLVLVNRMERKNANIALLLGSSLFVFIITLMH</sequence>
<comment type="caution">
    <text evidence="2">The sequence shown here is derived from an EMBL/GenBank/DDBJ whole genome shotgun (WGS) entry which is preliminary data.</text>
</comment>
<dbReference type="PANTHER" id="PTHR40115">
    <property type="entry name" value="INNER MEMBRANE PROTEIN WITH PEPSY TM HELIX"/>
    <property type="match status" value="1"/>
</dbReference>
<dbReference type="Pfam" id="PF16357">
    <property type="entry name" value="PepSY_TM_like_2"/>
    <property type="match status" value="1"/>
</dbReference>
<organism evidence="2 3">
    <name type="scientific">Pseudoalteromonas spongiae</name>
    <dbReference type="NCBI Taxonomy" id="298657"/>
    <lineage>
        <taxon>Bacteria</taxon>
        <taxon>Pseudomonadati</taxon>
        <taxon>Pseudomonadota</taxon>
        <taxon>Gammaproteobacteria</taxon>
        <taxon>Alteromonadales</taxon>
        <taxon>Pseudoalteromonadaceae</taxon>
        <taxon>Pseudoalteromonas</taxon>
    </lineage>
</organism>
<name>A0ABU8EY96_9GAMM</name>
<proteinExistence type="predicted"/>
<evidence type="ECO:0000313" key="3">
    <source>
        <dbReference type="Proteomes" id="UP001382455"/>
    </source>
</evidence>
<keyword evidence="1" id="KW-0472">Membrane</keyword>
<evidence type="ECO:0000313" key="2">
    <source>
        <dbReference type="EMBL" id="MEI4551962.1"/>
    </source>
</evidence>
<accession>A0ABU8EY96</accession>
<reference evidence="2 3" key="1">
    <citation type="submission" date="2023-12" db="EMBL/GenBank/DDBJ databases">
        <title>Friends and Foes: Symbiotic and Algicidal bacterial influence on Karenia brevis blooms.</title>
        <authorList>
            <person name="Fei C."/>
            <person name="Mohamed A.R."/>
            <person name="Booker A."/>
            <person name="Arshad M."/>
            <person name="Klass S."/>
            <person name="Ahn S."/>
            <person name="Gilbert P.M."/>
            <person name="Heil C.A."/>
            <person name="Martinez J.M."/>
            <person name="Amin S.A."/>
        </authorList>
    </citation>
    <scope>NUCLEOTIDE SEQUENCE [LARGE SCALE GENOMIC DNA]</scope>
    <source>
        <strain evidence="2 3">CE15</strain>
    </source>
</reference>
<dbReference type="InterPro" id="IPR032307">
    <property type="entry name" value="PepSY_TM-like_2"/>
</dbReference>
<dbReference type="RefSeq" id="WP_010559301.1">
    <property type="nucleotide sequence ID" value="NZ_JBAWKS010000002.1"/>
</dbReference>
<feature type="transmembrane region" description="Helical" evidence="1">
    <location>
        <begin position="164"/>
        <end position="182"/>
    </location>
</feature>
<protein>
    <submittedName>
        <fullName evidence="2">PepSY-associated TM helix domain-containing protein</fullName>
    </submittedName>
</protein>
<dbReference type="PANTHER" id="PTHR40115:SF1">
    <property type="entry name" value="INNER MEMBRANE PROTEIN WITH PEPSY TM HELIX"/>
    <property type="match status" value="1"/>
</dbReference>
<gene>
    <name evidence="2" type="ORF">WAE96_19960</name>
</gene>
<dbReference type="EMBL" id="JBAWKS010000002">
    <property type="protein sequence ID" value="MEI4551962.1"/>
    <property type="molecule type" value="Genomic_DNA"/>
</dbReference>
<keyword evidence="1" id="KW-0812">Transmembrane</keyword>
<keyword evidence="1" id="KW-1133">Transmembrane helix</keyword>
<feature type="transmembrane region" description="Helical" evidence="1">
    <location>
        <begin position="189"/>
        <end position="208"/>
    </location>
</feature>
<feature type="transmembrane region" description="Helical" evidence="1">
    <location>
        <begin position="21"/>
        <end position="44"/>
    </location>
</feature>